<dbReference type="Proteomes" id="UP000198634">
    <property type="component" value="Unassembled WGS sequence"/>
</dbReference>
<reference evidence="3 4" key="1">
    <citation type="submission" date="2016-10" db="EMBL/GenBank/DDBJ databases">
        <authorList>
            <person name="de Groot N.N."/>
        </authorList>
    </citation>
    <scope>NUCLEOTIDE SEQUENCE [LARGE SCALE GENOMIC DNA]</scope>
    <source>
        <strain evidence="3 4">DSM 22007</strain>
    </source>
</reference>
<dbReference type="InterPro" id="IPR005702">
    <property type="entry name" value="Wzc-like_C"/>
</dbReference>
<keyword evidence="4" id="KW-1185">Reference proteome</keyword>
<dbReference type="Gene3D" id="3.40.50.300">
    <property type="entry name" value="P-loop containing nucleotide triphosphate hydrolases"/>
    <property type="match status" value="1"/>
</dbReference>
<evidence type="ECO:0000313" key="3">
    <source>
        <dbReference type="EMBL" id="SEP95027.1"/>
    </source>
</evidence>
<dbReference type="PANTHER" id="PTHR32309:SF31">
    <property type="entry name" value="CAPSULAR EXOPOLYSACCHARIDE FAMILY"/>
    <property type="match status" value="1"/>
</dbReference>
<dbReference type="STRING" id="657014.SAMN04488092_10390"/>
<keyword evidence="2" id="KW-0067">ATP-binding</keyword>
<accession>A0A1H9C241</accession>
<protein>
    <submittedName>
        <fullName evidence="3">Chromosome partitioning ATPase, Mrp family, contains Fe-S cluster</fullName>
    </submittedName>
</protein>
<dbReference type="SUPFAM" id="SSF52540">
    <property type="entry name" value="P-loop containing nucleoside triphosphate hydrolases"/>
    <property type="match status" value="1"/>
</dbReference>
<dbReference type="CDD" id="cd05387">
    <property type="entry name" value="BY-kinase"/>
    <property type="match status" value="1"/>
</dbReference>
<evidence type="ECO:0000256" key="1">
    <source>
        <dbReference type="ARBA" id="ARBA00022741"/>
    </source>
</evidence>
<evidence type="ECO:0000313" key="4">
    <source>
        <dbReference type="Proteomes" id="UP000198634"/>
    </source>
</evidence>
<dbReference type="InterPro" id="IPR050445">
    <property type="entry name" value="Bact_polysacc_biosynth/exp"/>
</dbReference>
<dbReference type="EMBL" id="FOEP01000003">
    <property type="protein sequence ID" value="SEP95027.1"/>
    <property type="molecule type" value="Genomic_DNA"/>
</dbReference>
<sequence>MAEHVVRRRGQKRLGREDKTKLLERVARYSDEIEKQEKAVRAAMVSSERAPTVAAVPSAPEVKQVDIWDMLPTVPVDEALLERNLVITASRNDPAHAAFDVLRARLVQTLTENGWKRVGITSPTRDCGKTFVAANLAITLSRYENSRTVLLDLDMRNPSVANTLGAHNVGSIGDYLRAVTSTRDQFRRIGKNTLKIGGSLAIAMNDRIEPYAAELLQDPVTRERLHQMELELSPDIILFDLPPALAQDDVIAFRQNLDGVLVVTDGRKTSAAEVREVMRRLGTDLPLLGVILNKAEDASDSDYGY</sequence>
<dbReference type="OrthoDB" id="9775724at2"/>
<organism evidence="3 4">
    <name type="scientific">Thalassovita taeanensis</name>
    <dbReference type="NCBI Taxonomy" id="657014"/>
    <lineage>
        <taxon>Bacteria</taxon>
        <taxon>Pseudomonadati</taxon>
        <taxon>Pseudomonadota</taxon>
        <taxon>Alphaproteobacteria</taxon>
        <taxon>Rhodobacterales</taxon>
        <taxon>Roseobacteraceae</taxon>
        <taxon>Thalassovita</taxon>
    </lineage>
</organism>
<dbReference type="GO" id="GO:0005524">
    <property type="term" value="F:ATP binding"/>
    <property type="evidence" value="ECO:0007669"/>
    <property type="project" value="UniProtKB-KW"/>
</dbReference>
<keyword evidence="1" id="KW-0547">Nucleotide-binding</keyword>
<dbReference type="Pfam" id="PF10609">
    <property type="entry name" value="ParA"/>
    <property type="match status" value="1"/>
</dbReference>
<dbReference type="InterPro" id="IPR027417">
    <property type="entry name" value="P-loop_NTPase"/>
</dbReference>
<evidence type="ECO:0000256" key="2">
    <source>
        <dbReference type="ARBA" id="ARBA00022840"/>
    </source>
</evidence>
<gene>
    <name evidence="3" type="ORF">SAMN04488092_10390</name>
</gene>
<dbReference type="PANTHER" id="PTHR32309">
    <property type="entry name" value="TYROSINE-PROTEIN KINASE"/>
    <property type="match status" value="1"/>
</dbReference>
<dbReference type="InterPro" id="IPR033756">
    <property type="entry name" value="YlxH/NBP35"/>
</dbReference>
<dbReference type="AlphaFoldDB" id="A0A1H9C241"/>
<name>A0A1H9C241_9RHOB</name>
<dbReference type="RefSeq" id="WP_090268816.1">
    <property type="nucleotide sequence ID" value="NZ_FOEP01000003.1"/>
</dbReference>
<proteinExistence type="predicted"/>